<evidence type="ECO:0000313" key="16">
    <source>
        <dbReference type="Proteomes" id="UP000092884"/>
    </source>
</evidence>
<dbReference type="InterPro" id="IPR002146">
    <property type="entry name" value="ATP_synth_b/b'su_bac/chlpt"/>
</dbReference>
<reference evidence="16" key="1">
    <citation type="submission" date="2016-07" db="EMBL/GenBank/DDBJ databases">
        <authorList>
            <person name="Florea S."/>
            <person name="Webb J.S."/>
            <person name="Jaromczyk J."/>
            <person name="Schardl C.L."/>
        </authorList>
    </citation>
    <scope>NUCLEOTIDE SEQUENCE [LARGE SCALE GENOMIC DNA]</scope>
    <source>
        <strain evidence="16">MIT 01-6242</strain>
    </source>
</reference>
<keyword evidence="8" id="KW-0066">ATP synthesis</keyword>
<comment type="function">
    <text evidence="10">Component of the F(0) channel, it forms part of the peripheral stalk, linking F(1) to F(0). The b'-subunit is a diverged and duplicated form of b found in plants and photosynthetic bacteria.</text>
</comment>
<organism evidence="15 16">
    <name type="scientific">Helicobacter enhydrae</name>
    <dbReference type="NCBI Taxonomy" id="222136"/>
    <lineage>
        <taxon>Bacteria</taxon>
        <taxon>Pseudomonadati</taxon>
        <taxon>Campylobacterota</taxon>
        <taxon>Epsilonproteobacteria</taxon>
        <taxon>Campylobacterales</taxon>
        <taxon>Helicobacteraceae</taxon>
        <taxon>Helicobacter</taxon>
    </lineage>
</organism>
<evidence type="ECO:0000256" key="7">
    <source>
        <dbReference type="ARBA" id="ARBA00023136"/>
    </source>
</evidence>
<keyword evidence="6 12" id="KW-0406">Ion transport</keyword>
<comment type="similarity">
    <text evidence="12">Belongs to the ATPase B chain family.</text>
</comment>
<feature type="transmembrane region" description="Helical" evidence="14">
    <location>
        <begin position="26"/>
        <end position="44"/>
    </location>
</feature>
<dbReference type="Proteomes" id="UP000092884">
    <property type="component" value="Chromosome"/>
</dbReference>
<comment type="subcellular location">
    <subcellularLocation>
        <location evidence="11">Endomembrane system</location>
        <topology evidence="11">Single-pass membrane protein</topology>
    </subcellularLocation>
</comment>
<evidence type="ECO:0000256" key="11">
    <source>
        <dbReference type="ARBA" id="ARBA00037847"/>
    </source>
</evidence>
<dbReference type="GO" id="GO:0045259">
    <property type="term" value="C:proton-transporting ATP synthase complex"/>
    <property type="evidence" value="ECO:0007669"/>
    <property type="project" value="UniProtKB-KW"/>
</dbReference>
<dbReference type="GO" id="GO:0012505">
    <property type="term" value="C:endomembrane system"/>
    <property type="evidence" value="ECO:0007669"/>
    <property type="project" value="UniProtKB-SubCell"/>
</dbReference>
<evidence type="ECO:0000256" key="9">
    <source>
        <dbReference type="ARBA" id="ARBA00025198"/>
    </source>
</evidence>
<dbReference type="AlphaFoldDB" id="A0A1B1U6N3"/>
<keyword evidence="2 12" id="KW-0138">CF(0)</keyword>
<proteinExistence type="inferred from homology"/>
<dbReference type="CDD" id="cd06503">
    <property type="entry name" value="ATP-synt_Fo_b"/>
    <property type="match status" value="1"/>
</dbReference>
<keyword evidence="7 14" id="KW-0472">Membrane</keyword>
<keyword evidence="5 14" id="KW-1133">Transmembrane helix</keyword>
<evidence type="ECO:0000256" key="8">
    <source>
        <dbReference type="ARBA" id="ARBA00023310"/>
    </source>
</evidence>
<dbReference type="EMBL" id="CP016503">
    <property type="protein sequence ID" value="ANV98453.1"/>
    <property type="molecule type" value="Genomic_DNA"/>
</dbReference>
<keyword evidence="1 12" id="KW-0813">Transport</keyword>
<comment type="function">
    <text evidence="9">F(1)F(0) ATP synthase produces ATP from ADP in the presence of a proton or sodium gradient. F-type ATPases consist of two structural domains, F(1) containing the extramembraneous catalytic core and F(0) containing the membrane proton channel, linked together by a central stalk and a peripheral stalk. During catalysis, ATP synthesis in the catalytic domain of F(1) is coupled via a rotary mechanism of the central stalk subunits to proton translocation.</text>
</comment>
<evidence type="ECO:0000256" key="14">
    <source>
        <dbReference type="SAM" id="Phobius"/>
    </source>
</evidence>
<evidence type="ECO:0000256" key="1">
    <source>
        <dbReference type="ARBA" id="ARBA00022448"/>
    </source>
</evidence>
<name>A0A1B1U6N3_9HELI</name>
<feature type="coiled-coil region" evidence="13">
    <location>
        <begin position="56"/>
        <end position="101"/>
    </location>
</feature>
<evidence type="ECO:0000256" key="12">
    <source>
        <dbReference type="RuleBase" id="RU003848"/>
    </source>
</evidence>
<evidence type="ECO:0000256" key="10">
    <source>
        <dbReference type="ARBA" id="ARBA00025614"/>
    </source>
</evidence>
<keyword evidence="4 12" id="KW-0375">Hydrogen ion transport</keyword>
<accession>A0A1B1U6N3</accession>
<evidence type="ECO:0000256" key="5">
    <source>
        <dbReference type="ARBA" id="ARBA00022989"/>
    </source>
</evidence>
<dbReference type="KEGG" id="het:BBW65_06430"/>
<keyword evidence="16" id="KW-1185">Reference proteome</keyword>
<evidence type="ECO:0000313" key="15">
    <source>
        <dbReference type="EMBL" id="ANV98453.1"/>
    </source>
</evidence>
<dbReference type="GO" id="GO:0015078">
    <property type="term" value="F:proton transmembrane transporter activity"/>
    <property type="evidence" value="ECO:0007669"/>
    <property type="project" value="InterPro"/>
</dbReference>
<evidence type="ECO:0000256" key="6">
    <source>
        <dbReference type="ARBA" id="ARBA00023065"/>
    </source>
</evidence>
<keyword evidence="3 12" id="KW-0812">Transmembrane</keyword>
<evidence type="ECO:0000256" key="2">
    <source>
        <dbReference type="ARBA" id="ARBA00022547"/>
    </source>
</evidence>
<evidence type="ECO:0008006" key="17">
    <source>
        <dbReference type="Google" id="ProtNLM"/>
    </source>
</evidence>
<protein>
    <recommendedName>
        <fullName evidence="17">ATPase subunit I</fullName>
    </recommendedName>
</protein>
<evidence type="ECO:0000256" key="3">
    <source>
        <dbReference type="ARBA" id="ARBA00022692"/>
    </source>
</evidence>
<dbReference type="RefSeq" id="WP_066341220.1">
    <property type="nucleotide sequence ID" value="NZ_CP016503.1"/>
</dbReference>
<dbReference type="GO" id="GO:0015986">
    <property type="term" value="P:proton motive force-driven ATP synthesis"/>
    <property type="evidence" value="ECO:0007669"/>
    <property type="project" value="InterPro"/>
</dbReference>
<keyword evidence="13" id="KW-0175">Coiled coil</keyword>
<dbReference type="Pfam" id="PF00430">
    <property type="entry name" value="ATP-synt_B"/>
    <property type="match status" value="1"/>
</dbReference>
<dbReference type="STRING" id="222136.BBW65_06430"/>
<sequence>MRKLLVVLMCAVGLYASEVSIGQSDFLVRLINFVLFFGLLYYFLGSTIKSIFVNRREGIQKRLMEAQEQLLLIKNEKEQALKALEESKKLALEIENNAKKEVLEIGQRYEEKLTKDTQQFNLLNQNIYEAYRRKLMLNEVNCLLEEVEQKVQIKDLAHLGLEALQNGGKN</sequence>
<evidence type="ECO:0000256" key="4">
    <source>
        <dbReference type="ARBA" id="ARBA00022781"/>
    </source>
</evidence>
<gene>
    <name evidence="15" type="ORF">BBW65_06430</name>
</gene>
<evidence type="ECO:0000256" key="13">
    <source>
        <dbReference type="SAM" id="Coils"/>
    </source>
</evidence>